<evidence type="ECO:0000313" key="1">
    <source>
        <dbReference type="EMBL" id="QBH95967.1"/>
    </source>
</evidence>
<evidence type="ECO:0000313" key="2">
    <source>
        <dbReference type="Proteomes" id="UP000293154"/>
    </source>
</evidence>
<dbReference type="RefSeq" id="WP_130590947.1">
    <property type="nucleotide sequence ID" value="NZ_CP034752.1"/>
</dbReference>
<proteinExistence type="predicted"/>
<gene>
    <name evidence="1" type="ORF">EKN56_05850</name>
</gene>
<accession>A0A411WIF8</accession>
<dbReference type="EMBL" id="CP034752">
    <property type="protein sequence ID" value="QBH95967.1"/>
    <property type="molecule type" value="Genomic_DNA"/>
</dbReference>
<dbReference type="OrthoDB" id="9863850at2"/>
<sequence>MAGVLEIEVICDEETGAVMVKYRQGGTEDINKLELNLINKSQAHCEYLFQQLSSGTYQLIDAKIIQ</sequence>
<dbReference type="KEGG" id="prag:EKN56_05850"/>
<keyword evidence="2" id="KW-1185">Reference proteome</keyword>
<dbReference type="Proteomes" id="UP000293154">
    <property type="component" value="Chromosome"/>
</dbReference>
<organism evidence="1 2">
    <name type="scientific">Limnobaculum zhutongyuii</name>
    <dbReference type="NCBI Taxonomy" id="2498113"/>
    <lineage>
        <taxon>Bacteria</taxon>
        <taxon>Pseudomonadati</taxon>
        <taxon>Pseudomonadota</taxon>
        <taxon>Gammaproteobacteria</taxon>
        <taxon>Enterobacterales</taxon>
        <taxon>Budviciaceae</taxon>
        <taxon>Limnobaculum</taxon>
    </lineage>
</organism>
<dbReference type="AlphaFoldDB" id="A0A411WIF8"/>
<reference evidence="1 2" key="1">
    <citation type="submission" date="2019-03" db="EMBL/GenBank/DDBJ databases">
        <title>Pragia sp. nov. isolated from the gut tract of Carduelis flavirostris.</title>
        <authorList>
            <person name="Ge Y."/>
        </authorList>
    </citation>
    <scope>NUCLEOTIDE SEQUENCE [LARGE SCALE GENOMIC DNA]</scope>
    <source>
        <strain evidence="1 2">CF-458</strain>
    </source>
</reference>
<protein>
    <submittedName>
        <fullName evidence="1">Uncharacterized protein</fullName>
    </submittedName>
</protein>
<name>A0A411WIF8_9GAMM</name>